<dbReference type="PANTHER" id="PTHR46910">
    <property type="entry name" value="TRANSCRIPTION FACTOR PDR1"/>
    <property type="match status" value="1"/>
</dbReference>
<dbReference type="PANTHER" id="PTHR46910:SF1">
    <property type="entry name" value="MISCELLANEOUS ZN(II)2CYS6 TRANSCRIPTION FACTOR (EUROFUNG)-RELATED"/>
    <property type="match status" value="1"/>
</dbReference>
<dbReference type="KEGG" id="ksn:43589410"/>
<feature type="compositionally biased region" description="Pro residues" evidence="3">
    <location>
        <begin position="11"/>
        <end position="35"/>
    </location>
</feature>
<name>A0A5M6BXX1_9TREE</name>
<sequence>MSTPFETRPPSRLPPYPPQPPPPNLSAHYPPPEPRPSTTTTNSSSSTKKLGSKQKRPSFSGSEIHNPSDSTKIRAYSACRNCRLKKTKCLPTSSSAATAGSSDGLQPGTCQQCLQAGLECVYPPSRDRAAYSRQYVANLEQRVQALEAMQSRMLPVLEVFESQRGGGADTKLAAIPTVQASNSASRARMEREKDGPGAGSGSGEMDRTNSSESEGEEREAEDDSAVRTSDIEDAGQMTQDERGNYRWIGSSNTLSLLDSFSRGDRPHDALERPPLPTHANSHHSSHHNSDPKSSRQSPAPGSDNTPRDPNPYFGPVAGSGVVKALPSIDEVQYPSPKDAMQMVDAFFEQVHPCLPIVIEHEFRKDFKKLLEARAKGDYNWGGGFISVVFGVFALGERVVVTSRAWQRERTKLNNEEATDDDTVLPGEAEAGVIWYERAQILHYTTLKDVNIHQVQCLTLMAAFQASVNAMPMSWLLAGQALRVAQDLGLHRSTARLRIPFAEKQLRARCWWAIYGLERMMSISLGRPLGVDDLDIDVGYPAEIDDEGIRQLVQDDAASINLEGVEEPVGSTMSGFVALTKLCKVAGRVVHLLYRPSNGRSVSDPSWALSQQNAINKLDKLLRDWLENDVPKKYKEASPARSVSIVSAILSNSYFTILITLHRNFLPSNPDYPRPKPPPSSQSLAHCVDAARSVIHIASQSRTLIPPSHHLAVYCQYLWSSAVILLLCEVQARDQVVIETVGTHVEACRRSLQALEPVWPGARKLKDLLNDAAARARDVVAVKQNPRTVVGKKRKSTPGDHPVRGLVLQPTSQRSPMAPPTSHGPRGSHSTSSSPSPAVPQGGNGQQWQSYSNPANSEKRQRLYETSDTRTLVGADDITPTQQYPPYYSAVSRDVTSTQTGGIPPIVPSGQYTPTAAMPTYDMTFDLGGVTFDGLELLQGFGDGASNFWNNITFTGDGTATYPPMQNTSAQGQVFSGQNTPNSASGSGPSPSSWQAQTQVQATSTSGQVQQQQQQPQQQQQYGGVQQTGDIDQFADFWGQVAGNTFDWQADPSVPFNI</sequence>
<dbReference type="InterPro" id="IPR050987">
    <property type="entry name" value="AtrR-like"/>
</dbReference>
<gene>
    <name evidence="4" type="ORF">CI109_104003</name>
</gene>
<keyword evidence="1" id="KW-0479">Metal-binding</keyword>
<feature type="compositionally biased region" description="Low complexity" evidence="3">
    <location>
        <begin position="36"/>
        <end position="47"/>
    </location>
</feature>
<feature type="region of interest" description="Disordered" evidence="3">
    <location>
        <begin position="783"/>
        <end position="883"/>
    </location>
</feature>
<dbReference type="CDD" id="cd00067">
    <property type="entry name" value="GAL4"/>
    <property type="match status" value="1"/>
</dbReference>
<dbReference type="InterPro" id="IPR001138">
    <property type="entry name" value="Zn2Cys6_DnaBD"/>
</dbReference>
<dbReference type="SUPFAM" id="SSF57701">
    <property type="entry name" value="Zn2/Cys6 DNA-binding domain"/>
    <property type="match status" value="1"/>
</dbReference>
<dbReference type="SMART" id="SM00066">
    <property type="entry name" value="GAL4"/>
    <property type="match status" value="1"/>
</dbReference>
<keyword evidence="2" id="KW-0539">Nucleus</keyword>
<dbReference type="GO" id="GO:0006351">
    <property type="term" value="P:DNA-templated transcription"/>
    <property type="evidence" value="ECO:0007669"/>
    <property type="project" value="InterPro"/>
</dbReference>
<dbReference type="AlphaFoldDB" id="A0A5M6BXX1"/>
<feature type="compositionally biased region" description="Basic and acidic residues" evidence="3">
    <location>
        <begin position="261"/>
        <end position="271"/>
    </location>
</feature>
<dbReference type="Gene3D" id="4.10.240.10">
    <property type="entry name" value="Zn(2)-C6 fungal-type DNA-binding domain"/>
    <property type="match status" value="1"/>
</dbReference>
<dbReference type="PROSITE" id="PS50048">
    <property type="entry name" value="ZN2_CY6_FUNGAL_2"/>
    <property type="match status" value="1"/>
</dbReference>
<feature type="compositionally biased region" description="Polar residues" evidence="3">
    <location>
        <begin position="294"/>
        <end position="304"/>
    </location>
</feature>
<keyword evidence="5" id="KW-1185">Reference proteome</keyword>
<dbReference type="GO" id="GO:0008270">
    <property type="term" value="F:zinc ion binding"/>
    <property type="evidence" value="ECO:0007669"/>
    <property type="project" value="InterPro"/>
</dbReference>
<feature type="compositionally biased region" description="Polar residues" evidence="3">
    <location>
        <begin position="959"/>
        <end position="981"/>
    </location>
</feature>
<dbReference type="Proteomes" id="UP000322225">
    <property type="component" value="Chromosome 7"/>
</dbReference>
<feature type="compositionally biased region" description="Acidic residues" evidence="3">
    <location>
        <begin position="213"/>
        <end position="223"/>
    </location>
</feature>
<dbReference type="InterPro" id="IPR036864">
    <property type="entry name" value="Zn2-C6_fun-type_DNA-bd_sf"/>
</dbReference>
<dbReference type="GeneID" id="43589410"/>
<feature type="compositionally biased region" description="Polar residues" evidence="3">
    <location>
        <begin position="845"/>
        <end position="855"/>
    </location>
</feature>
<reference evidence="4" key="1">
    <citation type="submission" date="2017-08" db="EMBL/GenBank/DDBJ databases">
        <authorList>
            <person name="Cuomo C."/>
            <person name="Billmyre B."/>
            <person name="Heitman J."/>
        </authorList>
    </citation>
    <scope>NUCLEOTIDE SEQUENCE</scope>
    <source>
        <strain evidence="4">CBS 12478</strain>
    </source>
</reference>
<evidence type="ECO:0000256" key="1">
    <source>
        <dbReference type="ARBA" id="ARBA00022723"/>
    </source>
</evidence>
<feature type="region of interest" description="Disordered" evidence="3">
    <location>
        <begin position="170"/>
        <end position="246"/>
    </location>
</feature>
<feature type="compositionally biased region" description="Low complexity" evidence="3">
    <location>
        <begin position="820"/>
        <end position="835"/>
    </location>
</feature>
<evidence type="ECO:0000313" key="4">
    <source>
        <dbReference type="EMBL" id="WWD19542.1"/>
    </source>
</evidence>
<reference evidence="4" key="2">
    <citation type="submission" date="2024-01" db="EMBL/GenBank/DDBJ databases">
        <title>Comparative genomics of Cryptococcus and Kwoniella reveals pathogenesis evolution and contrasting modes of karyotype evolution via chromosome fusion or intercentromeric recombination.</title>
        <authorList>
            <person name="Coelho M.A."/>
            <person name="David-Palma M."/>
            <person name="Shea T."/>
            <person name="Bowers K."/>
            <person name="McGinley-Smith S."/>
            <person name="Mohammad A.W."/>
            <person name="Gnirke A."/>
            <person name="Yurkov A.M."/>
            <person name="Nowrousian M."/>
            <person name="Sun S."/>
            <person name="Cuomo C.A."/>
            <person name="Heitman J."/>
        </authorList>
    </citation>
    <scope>NUCLEOTIDE SEQUENCE</scope>
    <source>
        <strain evidence="4">CBS 12478</strain>
    </source>
</reference>
<dbReference type="GO" id="GO:0003677">
    <property type="term" value="F:DNA binding"/>
    <property type="evidence" value="ECO:0007669"/>
    <property type="project" value="InterPro"/>
</dbReference>
<proteinExistence type="predicted"/>
<dbReference type="EMBL" id="CP144057">
    <property type="protein sequence ID" value="WWD19542.1"/>
    <property type="molecule type" value="Genomic_DNA"/>
</dbReference>
<dbReference type="SMART" id="SM00906">
    <property type="entry name" value="Fungal_trans"/>
    <property type="match status" value="1"/>
</dbReference>
<protein>
    <submittedName>
        <fullName evidence="4">Uncharacterized protein</fullName>
    </submittedName>
</protein>
<organism evidence="4 5">
    <name type="scientific">Kwoniella shandongensis</name>
    <dbReference type="NCBI Taxonomy" id="1734106"/>
    <lineage>
        <taxon>Eukaryota</taxon>
        <taxon>Fungi</taxon>
        <taxon>Dikarya</taxon>
        <taxon>Basidiomycota</taxon>
        <taxon>Agaricomycotina</taxon>
        <taxon>Tremellomycetes</taxon>
        <taxon>Tremellales</taxon>
        <taxon>Cryptococcaceae</taxon>
        <taxon>Kwoniella</taxon>
    </lineage>
</organism>
<feature type="compositionally biased region" description="Low complexity" evidence="3">
    <location>
        <begin position="982"/>
        <end position="1026"/>
    </location>
</feature>
<evidence type="ECO:0000256" key="3">
    <source>
        <dbReference type="SAM" id="MobiDB-lite"/>
    </source>
</evidence>
<accession>A0A5M6BXX1</accession>
<feature type="compositionally biased region" description="Polar residues" evidence="3">
    <location>
        <begin position="57"/>
        <end position="70"/>
    </location>
</feature>
<dbReference type="RefSeq" id="XP_031860501.1">
    <property type="nucleotide sequence ID" value="XM_032005267.1"/>
</dbReference>
<feature type="region of interest" description="Disordered" evidence="3">
    <location>
        <begin position="1"/>
        <end position="70"/>
    </location>
</feature>
<dbReference type="GO" id="GO:0000981">
    <property type="term" value="F:DNA-binding transcription factor activity, RNA polymerase II-specific"/>
    <property type="evidence" value="ECO:0007669"/>
    <property type="project" value="InterPro"/>
</dbReference>
<dbReference type="CDD" id="cd12148">
    <property type="entry name" value="fungal_TF_MHR"/>
    <property type="match status" value="1"/>
</dbReference>
<dbReference type="Pfam" id="PF04082">
    <property type="entry name" value="Fungal_trans"/>
    <property type="match status" value="1"/>
</dbReference>
<dbReference type="InterPro" id="IPR007219">
    <property type="entry name" value="XnlR_reg_dom"/>
</dbReference>
<feature type="region of interest" description="Disordered" evidence="3">
    <location>
        <begin position="959"/>
        <end position="1026"/>
    </location>
</feature>
<feature type="compositionally biased region" description="Basic and acidic residues" evidence="3">
    <location>
        <begin position="856"/>
        <end position="867"/>
    </location>
</feature>
<evidence type="ECO:0000313" key="5">
    <source>
        <dbReference type="Proteomes" id="UP000322225"/>
    </source>
</evidence>
<evidence type="ECO:0000256" key="2">
    <source>
        <dbReference type="ARBA" id="ARBA00023242"/>
    </source>
</evidence>
<feature type="region of interest" description="Disordered" evidence="3">
    <location>
        <begin position="258"/>
        <end position="316"/>
    </location>
</feature>
<dbReference type="OrthoDB" id="434771at2759"/>